<keyword evidence="1" id="KW-0808">Transferase</keyword>
<proteinExistence type="predicted"/>
<evidence type="ECO:0000313" key="1">
    <source>
        <dbReference type="EMBL" id="GAC97245.1"/>
    </source>
</evidence>
<dbReference type="GO" id="GO:0008168">
    <property type="term" value="F:methyltransferase activity"/>
    <property type="evidence" value="ECO:0007669"/>
    <property type="project" value="UniProtKB-KW"/>
</dbReference>
<organism evidence="1 2">
    <name type="scientific">Pseudozyma hubeiensis (strain SY62)</name>
    <name type="common">Yeast</name>
    <dbReference type="NCBI Taxonomy" id="1305764"/>
    <lineage>
        <taxon>Eukaryota</taxon>
        <taxon>Fungi</taxon>
        <taxon>Dikarya</taxon>
        <taxon>Basidiomycota</taxon>
        <taxon>Ustilaginomycotina</taxon>
        <taxon>Ustilaginomycetes</taxon>
        <taxon>Ustilaginales</taxon>
        <taxon>Ustilaginaceae</taxon>
        <taxon>Pseudozyma</taxon>
    </lineage>
</organism>
<dbReference type="HOGENOM" id="CLU_2198117_0_0_1"/>
<name>R9PGL9_PSEHS</name>
<protein>
    <submittedName>
        <fullName evidence="1">Lysine-specific histone demethylase Aof2</fullName>
    </submittedName>
</protein>
<evidence type="ECO:0000313" key="2">
    <source>
        <dbReference type="Proteomes" id="UP000014071"/>
    </source>
</evidence>
<dbReference type="EMBL" id="DF238808">
    <property type="protein sequence ID" value="GAC97245.1"/>
    <property type="molecule type" value="Genomic_DNA"/>
</dbReference>
<dbReference type="GO" id="GO:0032259">
    <property type="term" value="P:methylation"/>
    <property type="evidence" value="ECO:0007669"/>
    <property type="project" value="UniProtKB-KW"/>
</dbReference>
<keyword evidence="1" id="KW-0489">Methyltransferase</keyword>
<reference evidence="2" key="1">
    <citation type="journal article" date="2013" name="Genome Announc.">
        <title>Draft genome sequence of the basidiomycetous yeast-like fungus Pseudozyma hubeiensis SY62, which produces an abundant amount of the biosurfactant mannosylerythritol lipids.</title>
        <authorList>
            <person name="Konishi M."/>
            <person name="Hatada Y."/>
            <person name="Horiuchi J."/>
        </authorList>
    </citation>
    <scope>NUCLEOTIDE SEQUENCE [LARGE SCALE GENOMIC DNA]</scope>
    <source>
        <strain evidence="2">SY62</strain>
    </source>
</reference>
<dbReference type="AlphaFoldDB" id="R9PGL9"/>
<sequence length="108" mass="11277">MQGQGRSNGDCLRFALGNFAVRDPAAALNSPKGEQASLCKSDRMLGSPCSKIQSTVDESAAKVARRSPSCQSPHAIPDIASQIRSVSNGVGLLSLALQSTNFVASLSW</sequence>
<accession>R9PGL9</accession>
<keyword evidence="2" id="KW-1185">Reference proteome</keyword>
<dbReference type="GeneID" id="24110111"/>
<dbReference type="RefSeq" id="XP_012190832.1">
    <property type="nucleotide sequence ID" value="XM_012335442.1"/>
</dbReference>
<gene>
    <name evidence="1" type="ORF">PHSY_004830</name>
</gene>
<dbReference type="Proteomes" id="UP000014071">
    <property type="component" value="Unassembled WGS sequence"/>
</dbReference>